<comment type="caution">
    <text evidence="1">The sequence shown here is derived from an EMBL/GenBank/DDBJ whole genome shotgun (WGS) entry which is preliminary data.</text>
</comment>
<dbReference type="Proteomes" id="UP000001338">
    <property type="component" value="Unassembled WGS sequence"/>
</dbReference>
<evidence type="ECO:0000313" key="2">
    <source>
        <dbReference type="Proteomes" id="UP000001338"/>
    </source>
</evidence>
<reference evidence="1 2" key="1">
    <citation type="submission" date="2012-10" db="EMBL/GenBank/DDBJ databases">
        <authorList>
            <person name="Harkins D.M."/>
            <person name="Durkin A.S."/>
            <person name="Brinkac L.M."/>
            <person name="Haft D.H."/>
            <person name="Selengut J.D."/>
            <person name="Sanka R."/>
            <person name="DePew J."/>
            <person name="Purushe J."/>
            <person name="Whelen A.C."/>
            <person name="Vinetz J.M."/>
            <person name="Sutton G.G."/>
            <person name="Nierman W.C."/>
            <person name="Fouts D.E."/>
        </authorList>
    </citation>
    <scope>NUCLEOTIDE SEQUENCE [LARGE SCALE GENOMIC DNA]</scope>
    <source>
        <strain evidence="1 2">2006001853</strain>
    </source>
</reference>
<gene>
    <name evidence="1" type="ORF">LEP1GSC036_4178</name>
</gene>
<dbReference type="AlphaFoldDB" id="A0A828Z040"/>
<name>A0A828Z040_9LEPT</name>
<proteinExistence type="predicted"/>
<evidence type="ECO:0000313" key="1">
    <source>
        <dbReference type="EMBL" id="EKR63507.1"/>
    </source>
</evidence>
<dbReference type="EMBL" id="AFLV02000058">
    <property type="protein sequence ID" value="EKR63507.1"/>
    <property type="molecule type" value="Genomic_DNA"/>
</dbReference>
<accession>A0A828Z040</accession>
<protein>
    <submittedName>
        <fullName evidence="1">Uncharacterized protein</fullName>
    </submittedName>
</protein>
<sequence length="103" mass="12395">MRPSNIFHFGLWQYHEDRFLLTLRKKTRNLQIIAFEVFYSNHSIRYKLKKKPFDSLSFGIDCKFRSKIKKRKQTGVFFVLGFLLSSLKLKLSGKFQSQILFLR</sequence>
<organism evidence="1 2">
    <name type="scientific">Leptospira weilii str. 2006001853</name>
    <dbReference type="NCBI Taxonomy" id="1001589"/>
    <lineage>
        <taxon>Bacteria</taxon>
        <taxon>Pseudomonadati</taxon>
        <taxon>Spirochaetota</taxon>
        <taxon>Spirochaetia</taxon>
        <taxon>Leptospirales</taxon>
        <taxon>Leptospiraceae</taxon>
        <taxon>Leptospira</taxon>
    </lineage>
</organism>